<dbReference type="PANTHER" id="PTHR43427:SF6">
    <property type="entry name" value="CHLORIDE CHANNEL PROTEIN CLC-E"/>
    <property type="match status" value="1"/>
</dbReference>
<dbReference type="PANTHER" id="PTHR43427">
    <property type="entry name" value="CHLORIDE CHANNEL PROTEIN CLC-E"/>
    <property type="match status" value="1"/>
</dbReference>
<dbReference type="Proteomes" id="UP001165089">
    <property type="component" value="Unassembled WGS sequence"/>
</dbReference>
<evidence type="ECO:0000256" key="4">
    <source>
        <dbReference type="ARBA" id="ARBA00022989"/>
    </source>
</evidence>
<keyword evidence="9" id="KW-0407">Ion channel</keyword>
<evidence type="ECO:0000256" key="10">
    <source>
        <dbReference type="SAM" id="Phobius"/>
    </source>
</evidence>
<evidence type="ECO:0000256" key="7">
    <source>
        <dbReference type="ARBA" id="ARBA00023173"/>
    </source>
</evidence>
<dbReference type="RefSeq" id="WP_285722115.1">
    <property type="nucleotide sequence ID" value="NZ_BSDD01000001.1"/>
</dbReference>
<keyword evidence="6 10" id="KW-0472">Membrane</keyword>
<name>A0ABQ5Q2E0_9BACT</name>
<dbReference type="Gene3D" id="1.10.3080.10">
    <property type="entry name" value="Clc chloride channel"/>
    <property type="match status" value="1"/>
</dbReference>
<dbReference type="PRINTS" id="PR00762">
    <property type="entry name" value="CLCHANNEL"/>
</dbReference>
<evidence type="ECO:0000256" key="3">
    <source>
        <dbReference type="ARBA" id="ARBA00022692"/>
    </source>
</evidence>
<accession>A0ABQ5Q2E0</accession>
<evidence type="ECO:0000256" key="8">
    <source>
        <dbReference type="ARBA" id="ARBA00023214"/>
    </source>
</evidence>
<evidence type="ECO:0000256" key="6">
    <source>
        <dbReference type="ARBA" id="ARBA00023136"/>
    </source>
</evidence>
<evidence type="ECO:0000313" key="11">
    <source>
        <dbReference type="EMBL" id="GLH68596.1"/>
    </source>
</evidence>
<dbReference type="Pfam" id="PF00654">
    <property type="entry name" value="Voltage_CLC"/>
    <property type="match status" value="1"/>
</dbReference>
<feature type="transmembrane region" description="Helical" evidence="10">
    <location>
        <begin position="361"/>
        <end position="383"/>
    </location>
</feature>
<evidence type="ECO:0008006" key="13">
    <source>
        <dbReference type="Google" id="ProtNLM"/>
    </source>
</evidence>
<feature type="transmembrane region" description="Helical" evidence="10">
    <location>
        <begin position="268"/>
        <end position="289"/>
    </location>
</feature>
<evidence type="ECO:0000313" key="12">
    <source>
        <dbReference type="Proteomes" id="UP001165089"/>
    </source>
</evidence>
<keyword evidence="7" id="KW-0869">Chloride channel</keyword>
<keyword evidence="5" id="KW-0406">Ion transport</keyword>
<gene>
    <name evidence="11" type="ORF">GETHPA_01290</name>
</gene>
<keyword evidence="2" id="KW-0813">Transport</keyword>
<organism evidence="11 12">
    <name type="scientific">Geothrix rubra</name>
    <dbReference type="NCBI Taxonomy" id="2927977"/>
    <lineage>
        <taxon>Bacteria</taxon>
        <taxon>Pseudomonadati</taxon>
        <taxon>Acidobacteriota</taxon>
        <taxon>Holophagae</taxon>
        <taxon>Holophagales</taxon>
        <taxon>Holophagaceae</taxon>
        <taxon>Geothrix</taxon>
    </lineage>
</organism>
<keyword evidence="8" id="KW-0868">Chloride</keyword>
<dbReference type="InterPro" id="IPR001807">
    <property type="entry name" value="ClC"/>
</dbReference>
<evidence type="ECO:0000256" key="5">
    <source>
        <dbReference type="ARBA" id="ARBA00023065"/>
    </source>
</evidence>
<dbReference type="EMBL" id="BSDD01000001">
    <property type="protein sequence ID" value="GLH68596.1"/>
    <property type="molecule type" value="Genomic_DNA"/>
</dbReference>
<evidence type="ECO:0000256" key="1">
    <source>
        <dbReference type="ARBA" id="ARBA00004141"/>
    </source>
</evidence>
<dbReference type="SUPFAM" id="SSF81340">
    <property type="entry name" value="Clc chloride channel"/>
    <property type="match status" value="1"/>
</dbReference>
<protein>
    <recommendedName>
        <fullName evidence="13">Chloride channel protein</fullName>
    </recommendedName>
</protein>
<feature type="transmembrane region" description="Helical" evidence="10">
    <location>
        <begin position="204"/>
        <end position="221"/>
    </location>
</feature>
<dbReference type="InterPro" id="IPR014743">
    <property type="entry name" value="Cl-channel_core"/>
</dbReference>
<comment type="caution">
    <text evidence="11">The sequence shown here is derived from an EMBL/GenBank/DDBJ whole genome shotgun (WGS) entry which is preliminary data.</text>
</comment>
<keyword evidence="3 10" id="KW-0812">Transmembrane</keyword>
<comment type="subcellular location">
    <subcellularLocation>
        <location evidence="1">Membrane</location>
        <topology evidence="1">Multi-pass membrane protein</topology>
    </subcellularLocation>
</comment>
<feature type="transmembrane region" description="Helical" evidence="10">
    <location>
        <begin position="170"/>
        <end position="192"/>
    </location>
</feature>
<feature type="transmembrane region" description="Helical" evidence="10">
    <location>
        <begin position="323"/>
        <end position="349"/>
    </location>
</feature>
<keyword evidence="4 10" id="KW-1133">Transmembrane helix</keyword>
<sequence>MTIARPASLHLSSRARHLRLFAHARRILLSILPLGAAVGLAMSLVVLALDAAVAHLVLRYGHNPLRLILPFSALVLCTLWLTWTRIGEVSLFEDLDLAKHSPFEAFPFWKSLGKVVGCGLTIGLGGSTGLEGPAKWLGAALGVQFHRGLRALSRRVRLLRRLKGQPLPTVTAGAAAAVAVVFRAPLSGALFAAEHDGDLRSDELFPAVVAAAAGYAVFVALAGSRPLLPLEGPYVLNVRELLTAIPLGLACGLGAGLFLTVRDGLRSLLAPLPLWGRGIAGGLGLALLATPGHVLFHDLAITQRGGLDLVVSLLRAPTAPGEAILFLVLKLLATALTLAAGGVGGMWLCTVAMGAALGSALGFWLLPAYPGLMTMLGAVAFAGASHRTLLVPVVFLAETTGQAGLVVPGILACAFAVLVVRVHLPPPPPRRSH</sequence>
<keyword evidence="12" id="KW-1185">Reference proteome</keyword>
<dbReference type="InterPro" id="IPR050368">
    <property type="entry name" value="ClC-type_chloride_channel"/>
</dbReference>
<proteinExistence type="predicted"/>
<feature type="transmembrane region" description="Helical" evidence="10">
    <location>
        <begin position="403"/>
        <end position="424"/>
    </location>
</feature>
<reference evidence="11 12" key="1">
    <citation type="journal article" date="2023" name="Antonie Van Leeuwenhoek">
        <title>Mesoterricola silvestris gen. nov., sp. nov., Mesoterricola sediminis sp. nov., Geothrix oryzae sp. nov., Geothrix edaphica sp. nov., Geothrix rubra sp. nov., and Geothrix limicola sp. nov., six novel members of Acidobacteriota isolated from soils.</title>
        <authorList>
            <person name="Itoh H."/>
            <person name="Sugisawa Y."/>
            <person name="Mise K."/>
            <person name="Xu Z."/>
            <person name="Kuniyasu M."/>
            <person name="Ushijima N."/>
            <person name="Kawano K."/>
            <person name="Kobayashi E."/>
            <person name="Shiratori Y."/>
            <person name="Masuda Y."/>
            <person name="Senoo K."/>
        </authorList>
    </citation>
    <scope>NUCLEOTIDE SEQUENCE [LARGE SCALE GENOMIC DNA]</scope>
    <source>
        <strain evidence="11 12">Red803</strain>
    </source>
</reference>
<feature type="transmembrane region" description="Helical" evidence="10">
    <location>
        <begin position="65"/>
        <end position="83"/>
    </location>
</feature>
<evidence type="ECO:0000256" key="9">
    <source>
        <dbReference type="ARBA" id="ARBA00023303"/>
    </source>
</evidence>
<feature type="transmembrane region" description="Helical" evidence="10">
    <location>
        <begin position="241"/>
        <end position="261"/>
    </location>
</feature>
<evidence type="ECO:0000256" key="2">
    <source>
        <dbReference type="ARBA" id="ARBA00022448"/>
    </source>
</evidence>
<feature type="transmembrane region" description="Helical" evidence="10">
    <location>
        <begin position="27"/>
        <end position="53"/>
    </location>
</feature>